<dbReference type="Gene3D" id="3.30.70.1060">
    <property type="entry name" value="Dimeric alpha+beta barrel"/>
    <property type="match status" value="1"/>
</dbReference>
<comment type="similarity">
    <text evidence="1">Belongs to the YciI family.</text>
</comment>
<organism evidence="3 4">
    <name type="scientific">Streptomyces boetiae</name>
    <dbReference type="NCBI Taxonomy" id="3075541"/>
    <lineage>
        <taxon>Bacteria</taxon>
        <taxon>Bacillati</taxon>
        <taxon>Actinomycetota</taxon>
        <taxon>Actinomycetes</taxon>
        <taxon>Kitasatosporales</taxon>
        <taxon>Streptomycetaceae</taxon>
        <taxon>Streptomyces</taxon>
    </lineage>
</organism>
<dbReference type="PANTHER" id="PTHR35174">
    <property type="entry name" value="BLL7171 PROTEIN-RELATED"/>
    <property type="match status" value="1"/>
</dbReference>
<dbReference type="Pfam" id="PF03795">
    <property type="entry name" value="YCII"/>
    <property type="match status" value="1"/>
</dbReference>
<reference evidence="4" key="1">
    <citation type="submission" date="2023-07" db="EMBL/GenBank/DDBJ databases">
        <title>30 novel species of actinomycetes from the DSMZ collection.</title>
        <authorList>
            <person name="Nouioui I."/>
        </authorList>
    </citation>
    <scope>NUCLEOTIDE SEQUENCE [LARGE SCALE GENOMIC DNA]</scope>
    <source>
        <strain evidence="4">DSM 44917</strain>
    </source>
</reference>
<dbReference type="Proteomes" id="UP001183388">
    <property type="component" value="Unassembled WGS sequence"/>
</dbReference>
<evidence type="ECO:0000313" key="3">
    <source>
        <dbReference type="EMBL" id="MDT0310131.1"/>
    </source>
</evidence>
<evidence type="ECO:0000256" key="1">
    <source>
        <dbReference type="ARBA" id="ARBA00007689"/>
    </source>
</evidence>
<dbReference type="SUPFAM" id="SSF54909">
    <property type="entry name" value="Dimeric alpha+beta barrel"/>
    <property type="match status" value="1"/>
</dbReference>
<dbReference type="InterPro" id="IPR011008">
    <property type="entry name" value="Dimeric_a/b-barrel"/>
</dbReference>
<dbReference type="RefSeq" id="WP_311633101.1">
    <property type="nucleotide sequence ID" value="NZ_JAVREN010000056.1"/>
</dbReference>
<dbReference type="InterPro" id="IPR005545">
    <property type="entry name" value="YCII"/>
</dbReference>
<comment type="caution">
    <text evidence="3">The sequence shown here is derived from an EMBL/GenBank/DDBJ whole genome shotgun (WGS) entry which is preliminary data.</text>
</comment>
<dbReference type="EMBL" id="JAVREN010000056">
    <property type="protein sequence ID" value="MDT0310131.1"/>
    <property type="molecule type" value="Genomic_DNA"/>
</dbReference>
<evidence type="ECO:0000313" key="4">
    <source>
        <dbReference type="Proteomes" id="UP001183388"/>
    </source>
</evidence>
<keyword evidence="4" id="KW-1185">Reference proteome</keyword>
<accession>A0ABU2LEX7</accession>
<evidence type="ECO:0000259" key="2">
    <source>
        <dbReference type="Pfam" id="PF03795"/>
    </source>
</evidence>
<dbReference type="PANTHER" id="PTHR35174:SF3">
    <property type="entry name" value="BLL7171 PROTEIN"/>
    <property type="match status" value="1"/>
</dbReference>
<gene>
    <name evidence="3" type="ORF">RM780_24710</name>
</gene>
<proteinExistence type="inferred from homology"/>
<feature type="domain" description="YCII-related" evidence="2">
    <location>
        <begin position="15"/>
        <end position="113"/>
    </location>
</feature>
<name>A0ABU2LEX7_9ACTN</name>
<protein>
    <submittedName>
        <fullName evidence="3">YciI family protein</fullName>
    </submittedName>
</protein>
<sequence length="121" mass="13056">MAKFLAIIYGNRDMWASYSAQEWAQAVAAQEAFNEKFRATGELAGAFGLADEGEARTVRVRRGAVAVTDGPYLETKEYIASAYVLECADRARALEVAAEIPFASERAVEVWPIAHGDGPGA</sequence>